<proteinExistence type="predicted"/>
<evidence type="ECO:0000313" key="1">
    <source>
        <dbReference type="EMBL" id="MBW98213.1"/>
    </source>
</evidence>
<organism evidence="1">
    <name type="scientific">Rhizophora mucronata</name>
    <name type="common">Asiatic mangrove</name>
    <dbReference type="NCBI Taxonomy" id="61149"/>
    <lineage>
        <taxon>Eukaryota</taxon>
        <taxon>Viridiplantae</taxon>
        <taxon>Streptophyta</taxon>
        <taxon>Embryophyta</taxon>
        <taxon>Tracheophyta</taxon>
        <taxon>Spermatophyta</taxon>
        <taxon>Magnoliopsida</taxon>
        <taxon>eudicotyledons</taxon>
        <taxon>Gunneridae</taxon>
        <taxon>Pentapetalae</taxon>
        <taxon>rosids</taxon>
        <taxon>fabids</taxon>
        <taxon>Malpighiales</taxon>
        <taxon>Rhizophoraceae</taxon>
        <taxon>Rhizophora</taxon>
    </lineage>
</organism>
<dbReference type="AlphaFoldDB" id="A0A2P2JXL6"/>
<sequence>MIPSIEGIQSEYLLKLVKGT</sequence>
<name>A0A2P2JXL6_RHIMU</name>
<reference evidence="1" key="1">
    <citation type="submission" date="2018-02" db="EMBL/GenBank/DDBJ databases">
        <title>Rhizophora mucronata_Transcriptome.</title>
        <authorList>
            <person name="Meera S.P."/>
            <person name="Sreeshan A."/>
            <person name="Augustine A."/>
        </authorList>
    </citation>
    <scope>NUCLEOTIDE SEQUENCE</scope>
    <source>
        <tissue evidence="1">Leaf</tissue>
    </source>
</reference>
<accession>A0A2P2JXL6</accession>
<dbReference type="EMBL" id="GGEC01017730">
    <property type="protein sequence ID" value="MBW98213.1"/>
    <property type="molecule type" value="Transcribed_RNA"/>
</dbReference>
<protein>
    <submittedName>
        <fullName evidence="1">Uncharacterized protein</fullName>
    </submittedName>
</protein>